<evidence type="ECO:0000256" key="6">
    <source>
        <dbReference type="ARBA" id="ARBA00023136"/>
    </source>
</evidence>
<gene>
    <name evidence="12" type="ORF">D915_001316</name>
</gene>
<proteinExistence type="predicted"/>
<dbReference type="FunFam" id="2.60.40.60:FF:000020">
    <property type="entry name" value="Dachsous cadherin-related 1b"/>
    <property type="match status" value="1"/>
</dbReference>
<feature type="domain" description="Cadherin" evidence="11">
    <location>
        <begin position="788"/>
        <end position="951"/>
    </location>
</feature>
<name>A0A4E0RQ35_FASHE</name>
<keyword evidence="5 10" id="KW-1133">Transmembrane helix</keyword>
<feature type="region of interest" description="Disordered" evidence="9">
    <location>
        <begin position="1211"/>
        <end position="1230"/>
    </location>
</feature>
<feature type="domain" description="Cadherin" evidence="11">
    <location>
        <begin position="667"/>
        <end position="768"/>
    </location>
</feature>
<dbReference type="GO" id="GO:0005509">
    <property type="term" value="F:calcium ion binding"/>
    <property type="evidence" value="ECO:0007669"/>
    <property type="project" value="UniProtKB-UniRule"/>
</dbReference>
<evidence type="ECO:0000256" key="5">
    <source>
        <dbReference type="ARBA" id="ARBA00022989"/>
    </source>
</evidence>
<evidence type="ECO:0000259" key="11">
    <source>
        <dbReference type="PROSITE" id="PS50268"/>
    </source>
</evidence>
<dbReference type="Gene3D" id="2.60.40.60">
    <property type="entry name" value="Cadherins"/>
    <property type="match status" value="6"/>
</dbReference>
<keyword evidence="6 10" id="KW-0472">Membrane</keyword>
<evidence type="ECO:0000256" key="10">
    <source>
        <dbReference type="SAM" id="Phobius"/>
    </source>
</evidence>
<feature type="compositionally biased region" description="Polar residues" evidence="9">
    <location>
        <begin position="1457"/>
        <end position="1466"/>
    </location>
</feature>
<dbReference type="InterPro" id="IPR020894">
    <property type="entry name" value="Cadherin_CS"/>
</dbReference>
<feature type="region of interest" description="Disordered" evidence="9">
    <location>
        <begin position="1457"/>
        <end position="1484"/>
    </location>
</feature>
<comment type="caution">
    <text evidence="12">The sequence shown here is derived from an EMBL/GenBank/DDBJ whole genome shotgun (WGS) entry which is preliminary data.</text>
</comment>
<keyword evidence="13" id="KW-1185">Reference proteome</keyword>
<dbReference type="PROSITE" id="PS00232">
    <property type="entry name" value="CADHERIN_1"/>
    <property type="match status" value="5"/>
</dbReference>
<keyword evidence="3" id="KW-0677">Repeat</keyword>
<dbReference type="InterPro" id="IPR002126">
    <property type="entry name" value="Cadherin-like_dom"/>
</dbReference>
<dbReference type="SMART" id="SM00112">
    <property type="entry name" value="CA"/>
    <property type="match status" value="6"/>
</dbReference>
<feature type="domain" description="Cadherin" evidence="11">
    <location>
        <begin position="227"/>
        <end position="332"/>
    </location>
</feature>
<organism evidence="12 13">
    <name type="scientific">Fasciola hepatica</name>
    <name type="common">Liver fluke</name>
    <dbReference type="NCBI Taxonomy" id="6192"/>
    <lineage>
        <taxon>Eukaryota</taxon>
        <taxon>Metazoa</taxon>
        <taxon>Spiralia</taxon>
        <taxon>Lophotrochozoa</taxon>
        <taxon>Platyhelminthes</taxon>
        <taxon>Trematoda</taxon>
        <taxon>Digenea</taxon>
        <taxon>Plagiorchiida</taxon>
        <taxon>Echinostomata</taxon>
        <taxon>Echinostomatoidea</taxon>
        <taxon>Fasciolidae</taxon>
        <taxon>Fasciola</taxon>
    </lineage>
</organism>
<feature type="region of interest" description="Disordered" evidence="9">
    <location>
        <begin position="189"/>
        <end position="211"/>
    </location>
</feature>
<dbReference type="GO" id="GO:0005886">
    <property type="term" value="C:plasma membrane"/>
    <property type="evidence" value="ECO:0007669"/>
    <property type="project" value="InterPro"/>
</dbReference>
<protein>
    <submittedName>
        <fullName evidence="12">Protocadherin-11 X-linked</fullName>
    </submittedName>
</protein>
<evidence type="ECO:0000256" key="4">
    <source>
        <dbReference type="ARBA" id="ARBA00022837"/>
    </source>
</evidence>
<feature type="transmembrane region" description="Helical" evidence="10">
    <location>
        <begin position="1125"/>
        <end position="1148"/>
    </location>
</feature>
<sequence>MKGESSLNTFFGTTICQTLQLVCILCTNIIVTDAVSVGVAHSSSSTIFEVLEEAGPGTVIIDNLQHRLHLTPEPSSGQLQQDKLPYAAIGNPSSPGIEGLEIRPNRFDGSLQLIVREKQRGPDRELLCNTQYSRKTDPMAPCDITLVILHGNRQTPSYARITLRVLDINDNTPTFPEGINFELRIPEDVGEPDSESSSLHNTNLMPRNLYSPGGRNERALTVIPLPTAFDSDLPINGIKFYRLTTNSGQEVDTSLFSLINNTTEGDLSSTSYGSVFHSVRSPALKVVGRLDREKVSDYQFHLLAIDGGVPQRTGTLSIHLVITDLNDNAPRFRKPIYHQPSFDQAVELNDRSVLYEILRIPETLPTGTNLASLIAEDPDQGANAQVSYRMKDHLTNGDKTPGSGINPFGLVQSNGTVTLCVMKQLDADGPGGRTLMEHNRPIYGQLNKVIVEAVDHGSPPLTGTITLAILVENVNDNRPDIAVQFADPMKLPTIYGQQNEAVVVGGLMENAITPLTIAHLTVTDGDVVSQEFGNLHQVDGVRCETNDTRFVLEQMQSMSAQGTPDRQNVASSHASLSLYFYRLSVIRPIDRELAEWVYVQVTCVDQVRTDHTATVFNFSPINAYTSSTQLTGTVTVTLKILDVNDNSPLFDKDVYQFTVFETLDKHDRYMQTLTVPEEQRTRIGTVRATDVDSGNNGLITYYLLTNPNEAFSVDERTGEIWRVGALDRERETQLDLRIEARDKGEPSLSSTCLARVKILDINDHSPYWINSNENTLVGSSVYRFGKSEDGVFYFSVYENLEVGNTVGSVRAIDVDGTIENELVALPSPVRSMENPFMSGEDALGPSVVDPPLKESESKIIYQLENVDDARLFSINWHTGELRLNQKLDRETRAHYELRVFAIDNPPAKWTSSGGSKYPTTDYWERLRKRRFTATATIIITVLDVNDNAPQFDSPLVGQEFHLEPGSIMSAPGTTLFTAKAHDADTGENATVRYMLEGGGYDLVEIDPTTGVCYLREAIQPHRLIALMNNHELPITERLLNPRTTSEQAEGQPSELRSLSLTLNIIAHDMGKPKQLNSSRTVRLVWNGGDSIAGNLHSAYTRNSLFGQAYNVAVMGSGKLSYTERLFIPLIVGAFLLLFIICLILFGIFRHRRHSKTQRTNSTQGQLTRPLQTTPSPDHSSSSPWSCCFPSLDRVKRSRQARPIIKHNIIGRGPMLEPSMEPKPNPASQQRSDLYLTDSTTPYKTSVSVTTGYGRNCQTSLDVFLPNAYRSCLPDCIPSSDVEIGHPALIKPISHVGSTTTRPVNLSSACRPRYAGGRLSRAFSEESLTTNRPNDMGYTALCAYPSAFPDQTAFIPGLHRLDLFDPTYNATQKRADQLNFSPFTNRRGPRGPNHPSAFAQPRSGPAHPIESHTIYSPLSVATTCNLTYPTLQPLPYGSEKKDANERYEAFELAPEFNSTSETNTSRAGSGWKAKVSDSYAENTFV</sequence>
<dbReference type="PROSITE" id="PS50268">
    <property type="entry name" value="CADHERIN_2"/>
    <property type="match status" value="6"/>
</dbReference>
<dbReference type="PANTHER" id="PTHR24028">
    <property type="entry name" value="CADHERIN-87A"/>
    <property type="match status" value="1"/>
</dbReference>
<dbReference type="EMBL" id="JXXN02000316">
    <property type="protein sequence ID" value="THD27804.1"/>
    <property type="molecule type" value="Genomic_DNA"/>
</dbReference>
<evidence type="ECO:0000313" key="13">
    <source>
        <dbReference type="Proteomes" id="UP000230066"/>
    </source>
</evidence>
<reference evidence="12" key="1">
    <citation type="submission" date="2019-03" db="EMBL/GenBank/DDBJ databases">
        <title>Improved annotation for the trematode Fasciola hepatica.</title>
        <authorList>
            <person name="Choi Y.-J."/>
            <person name="Martin J."/>
            <person name="Mitreva M."/>
        </authorList>
    </citation>
    <scope>NUCLEOTIDE SEQUENCE [LARGE SCALE GENOMIC DNA]</scope>
</reference>
<dbReference type="PANTHER" id="PTHR24028:SF146">
    <property type="entry name" value="CADHERIN 96CB, ISOFORM D-RELATED"/>
    <property type="match status" value="1"/>
</dbReference>
<feature type="region of interest" description="Disordered" evidence="9">
    <location>
        <begin position="1379"/>
        <end position="1410"/>
    </location>
</feature>
<feature type="compositionally biased region" description="Polar residues" evidence="9">
    <location>
        <begin position="1157"/>
        <end position="1173"/>
    </location>
</feature>
<dbReference type="InterPro" id="IPR050174">
    <property type="entry name" value="Protocadherin/Cadherin-CA"/>
</dbReference>
<evidence type="ECO:0000256" key="3">
    <source>
        <dbReference type="ARBA" id="ARBA00022737"/>
    </source>
</evidence>
<feature type="compositionally biased region" description="Polar residues" evidence="9">
    <location>
        <begin position="195"/>
        <end position="205"/>
    </location>
</feature>
<keyword evidence="4 8" id="KW-0106">Calcium</keyword>
<comment type="subcellular location">
    <subcellularLocation>
        <location evidence="1">Membrane</location>
        <topology evidence="1">Single-pass membrane protein</topology>
    </subcellularLocation>
</comment>
<feature type="domain" description="Cadherin" evidence="11">
    <location>
        <begin position="360"/>
        <end position="481"/>
    </location>
</feature>
<evidence type="ECO:0000256" key="7">
    <source>
        <dbReference type="ARBA" id="ARBA00023180"/>
    </source>
</evidence>
<dbReference type="Pfam" id="PF00028">
    <property type="entry name" value="Cadherin"/>
    <property type="match status" value="3"/>
</dbReference>
<feature type="domain" description="Cadherin" evidence="11">
    <location>
        <begin position="42"/>
        <end position="175"/>
    </location>
</feature>
<keyword evidence="2 10" id="KW-0812">Transmembrane</keyword>
<dbReference type="SUPFAM" id="SSF49313">
    <property type="entry name" value="Cadherin-like"/>
    <property type="match status" value="5"/>
</dbReference>
<accession>A0A4E0RQ35</accession>
<feature type="domain" description="Cadherin" evidence="11">
    <location>
        <begin position="507"/>
        <end position="650"/>
    </location>
</feature>
<dbReference type="GO" id="GO:0007156">
    <property type="term" value="P:homophilic cell adhesion via plasma membrane adhesion molecules"/>
    <property type="evidence" value="ECO:0007669"/>
    <property type="project" value="InterPro"/>
</dbReference>
<dbReference type="InterPro" id="IPR015919">
    <property type="entry name" value="Cadherin-like_sf"/>
</dbReference>
<evidence type="ECO:0000313" key="12">
    <source>
        <dbReference type="EMBL" id="THD27804.1"/>
    </source>
</evidence>
<feature type="compositionally biased region" description="Low complexity" evidence="9">
    <location>
        <begin position="1174"/>
        <end position="1184"/>
    </location>
</feature>
<dbReference type="Proteomes" id="UP000230066">
    <property type="component" value="Unassembled WGS sequence"/>
</dbReference>
<evidence type="ECO:0000256" key="1">
    <source>
        <dbReference type="ARBA" id="ARBA00004167"/>
    </source>
</evidence>
<dbReference type="CDD" id="cd11304">
    <property type="entry name" value="Cadherin_repeat"/>
    <property type="match status" value="6"/>
</dbReference>
<evidence type="ECO:0000256" key="8">
    <source>
        <dbReference type="PROSITE-ProRule" id="PRU00043"/>
    </source>
</evidence>
<evidence type="ECO:0000256" key="9">
    <source>
        <dbReference type="SAM" id="MobiDB-lite"/>
    </source>
</evidence>
<dbReference type="PRINTS" id="PR00205">
    <property type="entry name" value="CADHERIN"/>
</dbReference>
<feature type="region of interest" description="Disordered" evidence="9">
    <location>
        <begin position="1155"/>
        <end position="1184"/>
    </location>
</feature>
<keyword evidence="7" id="KW-0325">Glycoprotein</keyword>
<evidence type="ECO:0000256" key="2">
    <source>
        <dbReference type="ARBA" id="ARBA00022692"/>
    </source>
</evidence>